<evidence type="ECO:0000259" key="3">
    <source>
        <dbReference type="SMART" id="SM00062"/>
    </source>
</evidence>
<reference evidence="5" key="1">
    <citation type="submission" date="2016-06" db="EMBL/GenBank/DDBJ databases">
        <authorList>
            <person name="de Vries S.P.W."/>
            <person name="Hadjirin N.F."/>
            <person name="Lay E.M."/>
            <person name="Zadoks R.N."/>
            <person name="Peacock S.J."/>
            <person name="Parkhill J."/>
            <person name="Grant A.J."/>
            <person name="Mcdougall S."/>
            <person name="Holmes M.A."/>
        </authorList>
    </citation>
    <scope>NUCLEOTIDE SEQUENCE [LARGE SCALE GENOMIC DNA]</scope>
    <source>
        <strain evidence="5">NZ1587</strain>
    </source>
</reference>
<feature type="domain" description="Solute-binding protein family 3/N-terminal" evidence="3">
    <location>
        <begin position="35"/>
        <end position="270"/>
    </location>
</feature>
<dbReference type="PANTHER" id="PTHR35936">
    <property type="entry name" value="MEMBRANE-BOUND LYTIC MUREIN TRANSGLYCOSYLASE F"/>
    <property type="match status" value="1"/>
</dbReference>
<keyword evidence="1 2" id="KW-0732">Signal</keyword>
<dbReference type="InterPro" id="IPR001638">
    <property type="entry name" value="Solute-binding_3/MltF_N"/>
</dbReference>
<evidence type="ECO:0000313" key="5">
    <source>
        <dbReference type="Proteomes" id="UP000182015"/>
    </source>
</evidence>
<dbReference type="Pfam" id="PF00497">
    <property type="entry name" value="SBP_bac_3"/>
    <property type="match status" value="1"/>
</dbReference>
<evidence type="ECO:0000313" key="4">
    <source>
        <dbReference type="EMBL" id="OJF71511.1"/>
    </source>
</evidence>
<dbReference type="PANTHER" id="PTHR35936:SF19">
    <property type="entry name" value="AMINO-ACID-BINDING PROTEIN YXEM-RELATED"/>
    <property type="match status" value="1"/>
</dbReference>
<keyword evidence="5" id="KW-1185">Reference proteome</keyword>
<protein>
    <submittedName>
        <fullName evidence="4">Amino acid ABC transporter substrate-binding protein</fullName>
    </submittedName>
</protein>
<dbReference type="AlphaFoldDB" id="A0A1L8MLA9"/>
<proteinExistence type="predicted"/>
<evidence type="ECO:0000256" key="2">
    <source>
        <dbReference type="SAM" id="SignalP"/>
    </source>
</evidence>
<organism evidence="4 5">
    <name type="scientific">Streptococcus bovimastitidis</name>
    <dbReference type="NCBI Taxonomy" id="1856638"/>
    <lineage>
        <taxon>Bacteria</taxon>
        <taxon>Bacillati</taxon>
        <taxon>Bacillota</taxon>
        <taxon>Bacilli</taxon>
        <taxon>Lactobacillales</taxon>
        <taxon>Streptococcaceae</taxon>
        <taxon>Streptococcus</taxon>
    </lineage>
</organism>
<accession>A0A1L8MLA9</accession>
<dbReference type="Gene3D" id="3.40.190.10">
    <property type="entry name" value="Periplasmic binding protein-like II"/>
    <property type="match status" value="2"/>
</dbReference>
<dbReference type="SUPFAM" id="SSF53850">
    <property type="entry name" value="Periplasmic binding protein-like II"/>
    <property type="match status" value="1"/>
</dbReference>
<dbReference type="OrthoDB" id="8613538at2"/>
<evidence type="ECO:0000256" key="1">
    <source>
        <dbReference type="ARBA" id="ARBA00022729"/>
    </source>
</evidence>
<sequence>MINDKKILNKAFYLLAGLVLTLMMTSTSQAQEKEVITVATDAATKPFTYQDGKKLTGYDIELLKKIFNDSKKYQLKFETVAFPSILSGIDAGRYQIAANDYGYSEERAQKYLFSKPLSKSNYAIATKGNKGYKSLKDLAGKKTQGMSGAIYMQVLEKWNKKHPNQKPIDISYASGSTPFTQRLQMLENDQLDFLFYDAISLKTAIKDQGFDLKISTLKEEIGDDKDGMEYFIFADGAKGKELQKFVNKGLVKLKKSGYLKKQSQQFFEGDFVSELNY</sequence>
<dbReference type="STRING" id="1856638.A9Q68_05880"/>
<feature type="chain" id="PRO_5009878351" evidence="2">
    <location>
        <begin position="31"/>
        <end position="277"/>
    </location>
</feature>
<dbReference type="Proteomes" id="UP000182015">
    <property type="component" value="Unassembled WGS sequence"/>
</dbReference>
<name>A0A1L8MLA9_9STRE</name>
<gene>
    <name evidence="4" type="ORF">A9Q68_05880</name>
</gene>
<dbReference type="SMART" id="SM00062">
    <property type="entry name" value="PBPb"/>
    <property type="match status" value="1"/>
</dbReference>
<dbReference type="EMBL" id="LZDD01000002">
    <property type="protein sequence ID" value="OJF71511.1"/>
    <property type="molecule type" value="Genomic_DNA"/>
</dbReference>
<comment type="caution">
    <text evidence="4">The sequence shown here is derived from an EMBL/GenBank/DDBJ whole genome shotgun (WGS) entry which is preliminary data.</text>
</comment>
<feature type="signal peptide" evidence="2">
    <location>
        <begin position="1"/>
        <end position="30"/>
    </location>
</feature>